<dbReference type="Gene3D" id="1.25.40.10">
    <property type="entry name" value="Tetratricopeptide repeat domain"/>
    <property type="match status" value="1"/>
</dbReference>
<feature type="domain" description="CheR-type methyltransferase" evidence="5">
    <location>
        <begin position="1"/>
        <end position="262"/>
    </location>
</feature>
<dbReference type="Gene3D" id="3.40.50.150">
    <property type="entry name" value="Vaccinia Virus protein VP39"/>
    <property type="match status" value="1"/>
</dbReference>
<proteinExistence type="predicted"/>
<evidence type="ECO:0000259" key="5">
    <source>
        <dbReference type="PROSITE" id="PS50123"/>
    </source>
</evidence>
<keyword evidence="2" id="KW-0808">Transferase</keyword>
<dbReference type="Pfam" id="PF01739">
    <property type="entry name" value="CheR"/>
    <property type="match status" value="1"/>
</dbReference>
<comment type="caution">
    <text evidence="6">The sequence shown here is derived from an EMBL/GenBank/DDBJ whole genome shotgun (WGS) entry which is preliminary data.</text>
</comment>
<organism evidence="6 7">
    <name type="scientific">Floridaenema flaviceps BLCC-F50</name>
    <dbReference type="NCBI Taxonomy" id="3153642"/>
    <lineage>
        <taxon>Bacteria</taxon>
        <taxon>Bacillati</taxon>
        <taxon>Cyanobacteriota</taxon>
        <taxon>Cyanophyceae</taxon>
        <taxon>Oscillatoriophycideae</taxon>
        <taxon>Aerosakkonematales</taxon>
        <taxon>Aerosakkonemataceae</taxon>
        <taxon>Floridanema</taxon>
        <taxon>Floridanema flaviceps</taxon>
    </lineage>
</organism>
<keyword evidence="7" id="KW-1185">Reference proteome</keyword>
<dbReference type="InterPro" id="IPR019734">
    <property type="entry name" value="TPR_rpt"/>
</dbReference>
<keyword evidence="1 6" id="KW-0489">Methyltransferase</keyword>
<dbReference type="SUPFAM" id="SSF48452">
    <property type="entry name" value="TPR-like"/>
    <property type="match status" value="1"/>
</dbReference>
<dbReference type="Pfam" id="PF13181">
    <property type="entry name" value="TPR_8"/>
    <property type="match status" value="1"/>
</dbReference>
<dbReference type="GO" id="GO:0008168">
    <property type="term" value="F:methyltransferase activity"/>
    <property type="evidence" value="ECO:0007669"/>
    <property type="project" value="UniProtKB-KW"/>
</dbReference>
<dbReference type="PRINTS" id="PR00996">
    <property type="entry name" value="CHERMTFRASE"/>
</dbReference>
<dbReference type="SMART" id="SM00028">
    <property type="entry name" value="TPR"/>
    <property type="match status" value="1"/>
</dbReference>
<dbReference type="RefSeq" id="WP_413267545.1">
    <property type="nucleotide sequence ID" value="NZ_JBHFNR010000270.1"/>
</dbReference>
<dbReference type="CDD" id="cd02440">
    <property type="entry name" value="AdoMet_MTases"/>
    <property type="match status" value="1"/>
</dbReference>
<dbReference type="InterPro" id="IPR022642">
    <property type="entry name" value="CheR_C"/>
</dbReference>
<sequence>MILVAIEKLLSKKIGIDAQIIGKHRIARALEMRRLACGLPDLEAYFKLLQTLPQEFEELVEQIVVPETYFFRDRQPFNFLKDYVRSEWLAKSNRTKFSLLSVPCSTGEEPYSMAITLLEAGLPAHRFSIDAIDISKQAISKAKTAIYGKNSFRGENWIDRDRYFQLTKTGYEVIAPVRNRVNFSIGNLLNIFSKIQGKYDIIFCRNLLIYLELTACAEVFQILDRLLVPNGLLFVGASETAKVPSDRFTSIRQSYTFAYQKASFKESSPSLQKTSAITEIDEFPSKLIEQRYAVINSNSSTSVIRQNSTIKPASKPIQSKNKGNNHSSFEIAKQLADAGEIEAAINHCKQYLESNLGNVELYTLLGTLYQTKAENNQAEQYFRKALYLNPNYYEALVHLALLKEHRGDIVGANILQQRIQKLQEKGNGEQGIGNK</sequence>
<protein>
    <submittedName>
        <fullName evidence="6">CheR family methyltransferase</fullName>
    </submittedName>
</protein>
<dbReference type="PROSITE" id="PS50123">
    <property type="entry name" value="CHER"/>
    <property type="match status" value="1"/>
</dbReference>
<evidence type="ECO:0000256" key="1">
    <source>
        <dbReference type="ARBA" id="ARBA00022603"/>
    </source>
</evidence>
<dbReference type="SMART" id="SM00138">
    <property type="entry name" value="MeTrc"/>
    <property type="match status" value="1"/>
</dbReference>
<dbReference type="InterPro" id="IPR029063">
    <property type="entry name" value="SAM-dependent_MTases_sf"/>
</dbReference>
<dbReference type="InterPro" id="IPR000780">
    <property type="entry name" value="CheR_MeTrfase"/>
</dbReference>
<name>A0ABV4Y1R6_9CYAN</name>
<keyword evidence="3" id="KW-0949">S-adenosyl-L-methionine</keyword>
<dbReference type="EMBL" id="JBHFNR010000270">
    <property type="protein sequence ID" value="MFB2897938.1"/>
    <property type="molecule type" value="Genomic_DNA"/>
</dbReference>
<evidence type="ECO:0000313" key="6">
    <source>
        <dbReference type="EMBL" id="MFB2897938.1"/>
    </source>
</evidence>
<dbReference type="InterPro" id="IPR050903">
    <property type="entry name" value="Bact_Chemotaxis_MeTrfase"/>
</dbReference>
<reference evidence="6 7" key="1">
    <citation type="submission" date="2024-09" db="EMBL/GenBank/DDBJ databases">
        <title>Floridaenema gen nov. (Aerosakkonemataceae, Aerosakkonematales ord. nov., Cyanobacteria) from benthic tropical and subtropical fresh waters, with the description of four new species.</title>
        <authorList>
            <person name="Moretto J.A."/>
            <person name="Berthold D.E."/>
            <person name="Lefler F.W."/>
            <person name="Huang I.-S."/>
            <person name="Laughinghouse H. IV."/>
        </authorList>
    </citation>
    <scope>NUCLEOTIDE SEQUENCE [LARGE SCALE GENOMIC DNA]</scope>
    <source>
        <strain evidence="6 7">BLCC-F50</strain>
    </source>
</reference>
<dbReference type="GO" id="GO:0032259">
    <property type="term" value="P:methylation"/>
    <property type="evidence" value="ECO:0007669"/>
    <property type="project" value="UniProtKB-KW"/>
</dbReference>
<evidence type="ECO:0000256" key="4">
    <source>
        <dbReference type="PROSITE-ProRule" id="PRU00339"/>
    </source>
</evidence>
<gene>
    <name evidence="6" type="ORF">ACE1CI_33915</name>
</gene>
<evidence type="ECO:0000313" key="7">
    <source>
        <dbReference type="Proteomes" id="UP001576784"/>
    </source>
</evidence>
<accession>A0ABV4Y1R6</accession>
<keyword evidence="4" id="KW-0802">TPR repeat</keyword>
<dbReference type="InterPro" id="IPR011990">
    <property type="entry name" value="TPR-like_helical_dom_sf"/>
</dbReference>
<dbReference type="Proteomes" id="UP001576784">
    <property type="component" value="Unassembled WGS sequence"/>
</dbReference>
<evidence type="ECO:0000256" key="2">
    <source>
        <dbReference type="ARBA" id="ARBA00022679"/>
    </source>
</evidence>
<dbReference type="PANTHER" id="PTHR24422">
    <property type="entry name" value="CHEMOTAXIS PROTEIN METHYLTRANSFERASE"/>
    <property type="match status" value="1"/>
</dbReference>
<dbReference type="PROSITE" id="PS50293">
    <property type="entry name" value="TPR_REGION"/>
    <property type="match status" value="1"/>
</dbReference>
<dbReference type="PROSITE" id="PS50005">
    <property type="entry name" value="TPR"/>
    <property type="match status" value="1"/>
</dbReference>
<dbReference type="SUPFAM" id="SSF53335">
    <property type="entry name" value="S-adenosyl-L-methionine-dependent methyltransferases"/>
    <property type="match status" value="1"/>
</dbReference>
<feature type="repeat" description="TPR" evidence="4">
    <location>
        <begin position="359"/>
        <end position="392"/>
    </location>
</feature>
<dbReference type="PANTHER" id="PTHR24422:SF19">
    <property type="entry name" value="CHEMOTAXIS PROTEIN METHYLTRANSFERASE"/>
    <property type="match status" value="1"/>
</dbReference>
<evidence type="ECO:0000256" key="3">
    <source>
        <dbReference type="ARBA" id="ARBA00022691"/>
    </source>
</evidence>